<dbReference type="AlphaFoldDB" id="A0A0U3TES6"/>
<evidence type="ECO:0000313" key="1">
    <source>
        <dbReference type="EMBL" id="ALX04007.1"/>
    </source>
</evidence>
<dbReference type="InterPro" id="IPR027417">
    <property type="entry name" value="P-loop_NTPase"/>
</dbReference>
<proteinExistence type="predicted"/>
<protein>
    <submittedName>
        <fullName evidence="1">Uncharacterized protein</fullName>
    </submittedName>
</protein>
<dbReference type="KEGG" id="aer:AERYTH_04475"/>
<dbReference type="RefSeq" id="WP_067855188.1">
    <property type="nucleotide sequence ID" value="NZ_CP011502.1"/>
</dbReference>
<name>A0A0U3TES6_9ACTN</name>
<dbReference type="STRING" id="2041.AERYTH_04475"/>
<sequence length="184" mass="20036">MEALLELVRTRQPACGRVRVVAVDGPSGAGKSSLADALADRTDAVVVRTDEFVPGWTGLAQMPPALADGLLAPLARDETAWPPRWSWVRDTWVRALPVEPVPLLVLDGCGSGSRVLRPFLSVLVWVEADVATRQRRALSRDGDTYAPWWDVWAAQERRLFAAEGTRAAADLVVRTDDPAARSLS</sequence>
<dbReference type="OrthoDB" id="3237545at2"/>
<dbReference type="Proteomes" id="UP000067689">
    <property type="component" value="Chromosome"/>
</dbReference>
<keyword evidence="2" id="KW-1185">Reference proteome</keyword>
<gene>
    <name evidence="1" type="ORF">AERYTH_04475</name>
</gene>
<evidence type="ECO:0000313" key="2">
    <source>
        <dbReference type="Proteomes" id="UP000067689"/>
    </source>
</evidence>
<organism evidence="1 2">
    <name type="scientific">Aeromicrobium erythreum</name>
    <dbReference type="NCBI Taxonomy" id="2041"/>
    <lineage>
        <taxon>Bacteria</taxon>
        <taxon>Bacillati</taxon>
        <taxon>Actinomycetota</taxon>
        <taxon>Actinomycetes</taxon>
        <taxon>Propionibacteriales</taxon>
        <taxon>Nocardioidaceae</taxon>
        <taxon>Aeromicrobium</taxon>
    </lineage>
</organism>
<dbReference type="PATRIC" id="fig|2041.4.peg.935"/>
<reference evidence="1 2" key="1">
    <citation type="journal article" date="1991" name="Int. J. Syst. Bacteriol.">
        <title>Description of the erythromycin-producing bacterium Arthrobacter sp. strain NRRL B-3381 as Aeromicrobium erythreum gen. nov., sp. nov.</title>
        <authorList>
            <person name="Miller E.S."/>
            <person name="Woese C.R."/>
            <person name="Brenner S."/>
        </authorList>
    </citation>
    <scope>NUCLEOTIDE SEQUENCE [LARGE SCALE GENOMIC DNA]</scope>
    <source>
        <strain evidence="1 2">AR18</strain>
    </source>
</reference>
<dbReference type="SUPFAM" id="SSF52540">
    <property type="entry name" value="P-loop containing nucleoside triphosphate hydrolases"/>
    <property type="match status" value="1"/>
</dbReference>
<accession>A0A0U3TES6</accession>
<dbReference type="EMBL" id="CP011502">
    <property type="protein sequence ID" value="ALX04007.1"/>
    <property type="molecule type" value="Genomic_DNA"/>
</dbReference>
<dbReference type="Gene3D" id="3.40.50.300">
    <property type="entry name" value="P-loop containing nucleotide triphosphate hydrolases"/>
    <property type="match status" value="1"/>
</dbReference>